<protein>
    <recommendedName>
        <fullName evidence="4">Saposin B-type domain-containing protein</fullName>
    </recommendedName>
</protein>
<reference evidence="2" key="2">
    <citation type="submission" date="2015-02" db="UniProtKB">
        <authorList>
            <consortium name="EnsemblMetazoa"/>
        </authorList>
    </citation>
    <scope>IDENTIFICATION</scope>
</reference>
<evidence type="ECO:0000313" key="2">
    <source>
        <dbReference type="EnsemblMetazoa" id="SMAR010581-PA"/>
    </source>
</evidence>
<dbReference type="EnsemblMetazoa" id="SMAR010581-RA">
    <property type="protein sequence ID" value="SMAR010581-PA"/>
    <property type="gene ID" value="SMAR010581"/>
</dbReference>
<name>T1JA28_STRMM</name>
<reference evidence="3" key="1">
    <citation type="submission" date="2011-05" db="EMBL/GenBank/DDBJ databases">
        <authorList>
            <person name="Richards S.R."/>
            <person name="Qu J."/>
            <person name="Jiang H."/>
            <person name="Jhangiani S.N."/>
            <person name="Agravi P."/>
            <person name="Goodspeed R."/>
            <person name="Gross S."/>
            <person name="Mandapat C."/>
            <person name="Jackson L."/>
            <person name="Mathew T."/>
            <person name="Pu L."/>
            <person name="Thornton R."/>
            <person name="Saada N."/>
            <person name="Wilczek-Boney K.B."/>
            <person name="Lee S."/>
            <person name="Kovar C."/>
            <person name="Wu Y."/>
            <person name="Scherer S.E."/>
            <person name="Worley K.C."/>
            <person name="Muzny D.M."/>
            <person name="Gibbs R."/>
        </authorList>
    </citation>
    <scope>NUCLEOTIDE SEQUENCE</scope>
    <source>
        <strain evidence="3">Brora</strain>
    </source>
</reference>
<dbReference type="EMBL" id="JH431981">
    <property type="status" value="NOT_ANNOTATED_CDS"/>
    <property type="molecule type" value="Genomic_DNA"/>
</dbReference>
<sequence length="61" mass="6571">MKYQLVMIAFFCLGLSLIASAADTTAERQAVCAIADDLAECKKYCAKLVSIKPLIAELESS</sequence>
<proteinExistence type="predicted"/>
<feature type="chain" id="PRO_5004580111" description="Saposin B-type domain-containing protein" evidence="1">
    <location>
        <begin position="22"/>
        <end position="61"/>
    </location>
</feature>
<dbReference type="AlphaFoldDB" id="T1JA28"/>
<dbReference type="Proteomes" id="UP000014500">
    <property type="component" value="Unassembled WGS sequence"/>
</dbReference>
<evidence type="ECO:0000256" key="1">
    <source>
        <dbReference type="SAM" id="SignalP"/>
    </source>
</evidence>
<accession>T1JA28</accession>
<feature type="signal peptide" evidence="1">
    <location>
        <begin position="1"/>
        <end position="21"/>
    </location>
</feature>
<keyword evidence="3" id="KW-1185">Reference proteome</keyword>
<organism evidence="2 3">
    <name type="scientific">Strigamia maritima</name>
    <name type="common">European centipede</name>
    <name type="synonym">Geophilus maritimus</name>
    <dbReference type="NCBI Taxonomy" id="126957"/>
    <lineage>
        <taxon>Eukaryota</taxon>
        <taxon>Metazoa</taxon>
        <taxon>Ecdysozoa</taxon>
        <taxon>Arthropoda</taxon>
        <taxon>Myriapoda</taxon>
        <taxon>Chilopoda</taxon>
        <taxon>Pleurostigmophora</taxon>
        <taxon>Geophilomorpha</taxon>
        <taxon>Linotaeniidae</taxon>
        <taxon>Strigamia</taxon>
    </lineage>
</organism>
<keyword evidence="1" id="KW-0732">Signal</keyword>
<evidence type="ECO:0000313" key="3">
    <source>
        <dbReference type="Proteomes" id="UP000014500"/>
    </source>
</evidence>
<evidence type="ECO:0008006" key="4">
    <source>
        <dbReference type="Google" id="ProtNLM"/>
    </source>
</evidence>
<dbReference type="HOGENOM" id="CLU_2925519_0_0_1"/>
<dbReference type="PhylomeDB" id="T1JA28"/>